<comment type="caution">
    <text evidence="1">The sequence shown here is derived from an EMBL/GenBank/DDBJ whole genome shotgun (WGS) entry which is preliminary data.</text>
</comment>
<accession>A0A0F9GP68</accession>
<dbReference type="EMBL" id="LAZR01027689">
    <property type="protein sequence ID" value="KKL64937.1"/>
    <property type="molecule type" value="Genomic_DNA"/>
</dbReference>
<dbReference type="AlphaFoldDB" id="A0A0F9GP68"/>
<protein>
    <submittedName>
        <fullName evidence="1">Uncharacterized protein</fullName>
    </submittedName>
</protein>
<reference evidence="1" key="1">
    <citation type="journal article" date="2015" name="Nature">
        <title>Complex archaea that bridge the gap between prokaryotes and eukaryotes.</title>
        <authorList>
            <person name="Spang A."/>
            <person name="Saw J.H."/>
            <person name="Jorgensen S.L."/>
            <person name="Zaremba-Niedzwiedzka K."/>
            <person name="Martijn J."/>
            <person name="Lind A.E."/>
            <person name="van Eijk R."/>
            <person name="Schleper C."/>
            <person name="Guy L."/>
            <person name="Ettema T.J."/>
        </authorList>
    </citation>
    <scope>NUCLEOTIDE SEQUENCE</scope>
</reference>
<organism evidence="1">
    <name type="scientific">marine sediment metagenome</name>
    <dbReference type="NCBI Taxonomy" id="412755"/>
    <lineage>
        <taxon>unclassified sequences</taxon>
        <taxon>metagenomes</taxon>
        <taxon>ecological metagenomes</taxon>
    </lineage>
</organism>
<proteinExistence type="predicted"/>
<name>A0A0F9GP68_9ZZZZ</name>
<sequence>MKKIPTIFKRNPDNLRELLNDPHPETVFGFLQVGV</sequence>
<gene>
    <name evidence="1" type="ORF">LCGC14_2159940</name>
</gene>
<evidence type="ECO:0000313" key="1">
    <source>
        <dbReference type="EMBL" id="KKL64937.1"/>
    </source>
</evidence>